<dbReference type="CDD" id="cd03214">
    <property type="entry name" value="ABC_Iron-Siderophores_B12_Hemin"/>
    <property type="match status" value="1"/>
</dbReference>
<evidence type="ECO:0000256" key="3">
    <source>
        <dbReference type="ARBA" id="ARBA00022475"/>
    </source>
</evidence>
<dbReference type="GO" id="GO:0005886">
    <property type="term" value="C:plasma membrane"/>
    <property type="evidence" value="ECO:0007669"/>
    <property type="project" value="UniProtKB-SubCell"/>
</dbReference>
<feature type="domain" description="ABC transporter" evidence="10">
    <location>
        <begin position="4"/>
        <end position="240"/>
    </location>
</feature>
<keyword evidence="4" id="KW-0410">Iron transport</keyword>
<evidence type="ECO:0000256" key="5">
    <source>
        <dbReference type="ARBA" id="ARBA00022741"/>
    </source>
</evidence>
<comment type="subcellular location">
    <subcellularLocation>
        <location evidence="1">Cell membrane</location>
        <topology evidence="1">Peripheral membrane protein</topology>
    </subcellularLocation>
</comment>
<evidence type="ECO:0000256" key="9">
    <source>
        <dbReference type="ARBA" id="ARBA00023136"/>
    </source>
</evidence>
<dbReference type="GO" id="GO:0006826">
    <property type="term" value="P:iron ion transport"/>
    <property type="evidence" value="ECO:0007669"/>
    <property type="project" value="UniProtKB-KW"/>
</dbReference>
<gene>
    <name evidence="11" type="ORF">HMPREF9726_02505</name>
</gene>
<evidence type="ECO:0000256" key="8">
    <source>
        <dbReference type="ARBA" id="ARBA00023065"/>
    </source>
</evidence>
<dbReference type="PANTHER" id="PTHR42771">
    <property type="entry name" value="IRON(3+)-HYDROXAMATE IMPORT ATP-BINDING PROTEIN FHUC"/>
    <property type="match status" value="1"/>
</dbReference>
<dbReference type="InterPro" id="IPR027417">
    <property type="entry name" value="P-loop_NTPase"/>
</dbReference>
<keyword evidence="8" id="KW-0406">Ion transport</keyword>
<evidence type="ECO:0000313" key="11">
    <source>
        <dbReference type="EMBL" id="EMB30820.1"/>
    </source>
</evidence>
<evidence type="ECO:0000256" key="7">
    <source>
        <dbReference type="ARBA" id="ARBA00023004"/>
    </source>
</evidence>
<dbReference type="PANTHER" id="PTHR42771:SF10">
    <property type="entry name" value="FERRICHROME TRANSPORT ATP-BINDING PROTEIN FHUC"/>
    <property type="match status" value="1"/>
</dbReference>
<dbReference type="PATRIC" id="fig|999432.5.peg.2599"/>
<protein>
    <recommendedName>
        <fullName evidence="10">ABC transporter domain-containing protein</fullName>
    </recommendedName>
</protein>
<comment type="caution">
    <text evidence="11">The sequence shown here is derived from an EMBL/GenBank/DDBJ whole genome shotgun (WGS) entry which is preliminary data.</text>
</comment>
<dbReference type="AlphaFoldDB" id="A0A0E2E232"/>
<dbReference type="FunFam" id="3.40.50.300:FF:000134">
    <property type="entry name" value="Iron-enterobactin ABC transporter ATP-binding protein"/>
    <property type="match status" value="1"/>
</dbReference>
<evidence type="ECO:0000256" key="4">
    <source>
        <dbReference type="ARBA" id="ARBA00022496"/>
    </source>
</evidence>
<dbReference type="PROSITE" id="PS00211">
    <property type="entry name" value="ABC_TRANSPORTER_1"/>
    <property type="match status" value="1"/>
</dbReference>
<evidence type="ECO:0000256" key="6">
    <source>
        <dbReference type="ARBA" id="ARBA00022840"/>
    </source>
</evidence>
<evidence type="ECO:0000256" key="2">
    <source>
        <dbReference type="ARBA" id="ARBA00022448"/>
    </source>
</evidence>
<accession>A0A0E2E232</accession>
<keyword evidence="7" id="KW-0408">Iron</keyword>
<dbReference type="SUPFAM" id="SSF52540">
    <property type="entry name" value="P-loop containing nucleoside triphosphate hydrolases"/>
    <property type="match status" value="1"/>
</dbReference>
<evidence type="ECO:0000259" key="10">
    <source>
        <dbReference type="PROSITE" id="PS50893"/>
    </source>
</evidence>
<organism evidence="11">
    <name type="scientific">Treponema denticola H-22</name>
    <dbReference type="NCBI Taxonomy" id="999432"/>
    <lineage>
        <taxon>Bacteria</taxon>
        <taxon>Pseudomonadati</taxon>
        <taxon>Spirochaetota</taxon>
        <taxon>Spirochaetia</taxon>
        <taxon>Spirochaetales</taxon>
        <taxon>Treponemataceae</taxon>
        <taxon>Treponema</taxon>
    </lineage>
</organism>
<dbReference type="InterPro" id="IPR003439">
    <property type="entry name" value="ABC_transporter-like_ATP-bd"/>
</dbReference>
<dbReference type="RefSeq" id="WP_002670725.1">
    <property type="nucleotide sequence ID" value="NZ_CM001795.1"/>
</dbReference>
<dbReference type="GeneID" id="2740075"/>
<dbReference type="Proteomes" id="UP000011705">
    <property type="component" value="Chromosome"/>
</dbReference>
<dbReference type="Pfam" id="PF00005">
    <property type="entry name" value="ABC_tran"/>
    <property type="match status" value="1"/>
</dbReference>
<evidence type="ECO:0000256" key="1">
    <source>
        <dbReference type="ARBA" id="ARBA00004202"/>
    </source>
</evidence>
<dbReference type="InterPro" id="IPR003593">
    <property type="entry name" value="AAA+_ATPase"/>
</dbReference>
<dbReference type="HOGENOM" id="CLU_000604_1_11_12"/>
<dbReference type="GO" id="GO:0016887">
    <property type="term" value="F:ATP hydrolysis activity"/>
    <property type="evidence" value="ECO:0007669"/>
    <property type="project" value="InterPro"/>
</dbReference>
<keyword evidence="3" id="KW-1003">Cell membrane</keyword>
<keyword evidence="5" id="KW-0547">Nucleotide-binding</keyword>
<dbReference type="SMART" id="SM00382">
    <property type="entry name" value="AAA"/>
    <property type="match status" value="1"/>
</dbReference>
<keyword evidence="2" id="KW-0813">Transport</keyword>
<keyword evidence="9" id="KW-0472">Membrane</keyword>
<dbReference type="PROSITE" id="PS50893">
    <property type="entry name" value="ABC_TRANSPORTER_2"/>
    <property type="match status" value="1"/>
</dbReference>
<dbReference type="InterPro" id="IPR051535">
    <property type="entry name" value="Siderophore_ABC-ATPase"/>
</dbReference>
<proteinExistence type="predicted"/>
<dbReference type="InterPro" id="IPR017871">
    <property type="entry name" value="ABC_transporter-like_CS"/>
</dbReference>
<dbReference type="Gene3D" id="3.40.50.300">
    <property type="entry name" value="P-loop containing nucleotide triphosphate hydrolases"/>
    <property type="match status" value="1"/>
</dbReference>
<sequence length="262" mass="29890">MTAVSAKDISLRYDKKDVVKSFSADFTQGKIISIIGPNGSGKSTILRSFARLLNTACGQISLFDTDIATVSKKEFAKRLAILLQHNISPEDITVKNLIYFGRCPHKKWYQQFEKRDEDILQQVLIQTDLVDFAEKKVCMLSGGERQRVWLAMALAQQPQVLLLDEPTTYLDIGYQLELLDLVYDLNRNTNLSIIMVLHDLNQAAQYSDEIIVLKDGKLYKKGTPQEIFTSELIKQIYGIDCKVIYDEEEHFPIVLPKRKGKI</sequence>
<reference evidence="11" key="1">
    <citation type="submission" date="2012-01" db="EMBL/GenBank/DDBJ databases">
        <title>The Genome Sequence of Treponema denticola H-22.</title>
        <authorList>
            <consortium name="The Broad Institute Genome Sequencing Platform"/>
            <person name="Earl A."/>
            <person name="Ward D."/>
            <person name="Feldgarden M."/>
            <person name="Gevers D."/>
            <person name="Blanton J.M."/>
            <person name="Fenno C.J."/>
            <person name="Baranova O.V."/>
            <person name="Mathney J."/>
            <person name="Dewhirst F.E."/>
            <person name="Izard J."/>
            <person name="Young S.K."/>
            <person name="Zeng Q."/>
            <person name="Gargeya S."/>
            <person name="Fitzgerald M."/>
            <person name="Haas B."/>
            <person name="Abouelleil A."/>
            <person name="Alvarado L."/>
            <person name="Arachchi H.M."/>
            <person name="Berlin A."/>
            <person name="Chapman S.B."/>
            <person name="Gearin G."/>
            <person name="Goldberg J."/>
            <person name="Griggs A."/>
            <person name="Gujja S."/>
            <person name="Hansen M."/>
            <person name="Heiman D."/>
            <person name="Howarth C."/>
            <person name="Larimer J."/>
            <person name="Lui A."/>
            <person name="MacDonald P.J.P."/>
            <person name="McCowen C."/>
            <person name="Montmayeur A."/>
            <person name="Murphy C."/>
            <person name="Neiman D."/>
            <person name="Pearson M."/>
            <person name="Priest M."/>
            <person name="Roberts A."/>
            <person name="Saif S."/>
            <person name="Shea T."/>
            <person name="Sisk P."/>
            <person name="Stolte C."/>
            <person name="Sykes S."/>
            <person name="Wortman J."/>
            <person name="Nusbaum C."/>
            <person name="Birren B."/>
        </authorList>
    </citation>
    <scope>NUCLEOTIDE SEQUENCE [LARGE SCALE GENOMIC DNA]</scope>
    <source>
        <strain evidence="11">H-22</strain>
    </source>
</reference>
<name>A0A0E2E232_TREDN</name>
<keyword evidence="6" id="KW-0067">ATP-binding</keyword>
<dbReference type="GO" id="GO:0005524">
    <property type="term" value="F:ATP binding"/>
    <property type="evidence" value="ECO:0007669"/>
    <property type="project" value="UniProtKB-KW"/>
</dbReference>
<dbReference type="EMBL" id="AGDV01000021">
    <property type="protein sequence ID" value="EMB30820.1"/>
    <property type="molecule type" value="Genomic_DNA"/>
</dbReference>